<proteinExistence type="predicted"/>
<gene>
    <name evidence="2" type="ORF">RchiOBHm_Chr6g0282711</name>
</gene>
<dbReference type="EMBL" id="PDCK01000044">
    <property type="protein sequence ID" value="PRQ25347.1"/>
    <property type="molecule type" value="Genomic_DNA"/>
</dbReference>
<evidence type="ECO:0000256" key="1">
    <source>
        <dbReference type="SAM" id="MobiDB-lite"/>
    </source>
</evidence>
<organism evidence="2 3">
    <name type="scientific">Rosa chinensis</name>
    <name type="common">China rose</name>
    <dbReference type="NCBI Taxonomy" id="74649"/>
    <lineage>
        <taxon>Eukaryota</taxon>
        <taxon>Viridiplantae</taxon>
        <taxon>Streptophyta</taxon>
        <taxon>Embryophyta</taxon>
        <taxon>Tracheophyta</taxon>
        <taxon>Spermatophyta</taxon>
        <taxon>Magnoliopsida</taxon>
        <taxon>eudicotyledons</taxon>
        <taxon>Gunneridae</taxon>
        <taxon>Pentapetalae</taxon>
        <taxon>rosids</taxon>
        <taxon>fabids</taxon>
        <taxon>Rosales</taxon>
        <taxon>Rosaceae</taxon>
        <taxon>Rosoideae</taxon>
        <taxon>Rosoideae incertae sedis</taxon>
        <taxon>Rosa</taxon>
    </lineage>
</organism>
<dbReference type="AlphaFoldDB" id="A0A2P6PTU0"/>
<accession>A0A2P6PTU0</accession>
<evidence type="ECO:0000313" key="3">
    <source>
        <dbReference type="Proteomes" id="UP000238479"/>
    </source>
</evidence>
<name>A0A2P6PTU0_ROSCH</name>
<keyword evidence="3" id="KW-1185">Reference proteome</keyword>
<dbReference type="Proteomes" id="UP000238479">
    <property type="component" value="Chromosome 6"/>
</dbReference>
<sequence length="107" mass="11248">MDVTGPRCFRRCRQGLGIGIGIERKRDGVDDGVVDGGEIVGGVLHEDDGVSGVDEVRRQPKPEVAIAAASSRVESVHGSGEEQNQSGEDQGGSGVKLAYRPSEILAY</sequence>
<comment type="caution">
    <text evidence="2">The sequence shown here is derived from an EMBL/GenBank/DDBJ whole genome shotgun (WGS) entry which is preliminary data.</text>
</comment>
<reference evidence="2 3" key="1">
    <citation type="journal article" date="2018" name="Nat. Genet.">
        <title>The Rosa genome provides new insights in the design of modern roses.</title>
        <authorList>
            <person name="Bendahmane M."/>
        </authorList>
    </citation>
    <scope>NUCLEOTIDE SEQUENCE [LARGE SCALE GENOMIC DNA]</scope>
    <source>
        <strain evidence="3">cv. Old Blush</strain>
    </source>
</reference>
<dbReference type="Gramene" id="PRQ25347">
    <property type="protein sequence ID" value="PRQ25347"/>
    <property type="gene ID" value="RchiOBHm_Chr6g0282711"/>
</dbReference>
<feature type="region of interest" description="Disordered" evidence="1">
    <location>
        <begin position="70"/>
        <end position="107"/>
    </location>
</feature>
<protein>
    <submittedName>
        <fullName evidence="2">Uncharacterized protein</fullName>
    </submittedName>
</protein>
<evidence type="ECO:0000313" key="2">
    <source>
        <dbReference type="EMBL" id="PRQ25347.1"/>
    </source>
</evidence>